<comment type="subunit">
    <text evidence="9">Heterooctamer of four alpha and four beta subunits.</text>
</comment>
<protein>
    <recommendedName>
        <fullName evidence="9">Aspartate 1-decarboxylase</fullName>
        <ecNumber evidence="9">4.1.1.11</ecNumber>
    </recommendedName>
    <alternativeName>
        <fullName evidence="9">Aspartate alpha-decarboxylase</fullName>
    </alternativeName>
    <component>
        <recommendedName>
            <fullName evidence="9">Aspartate 1-decarboxylase beta chain</fullName>
        </recommendedName>
    </component>
    <component>
        <recommendedName>
            <fullName evidence="9">Aspartate 1-decarboxylase alpha chain</fullName>
        </recommendedName>
    </component>
</protein>
<evidence type="ECO:0000256" key="1">
    <source>
        <dbReference type="ARBA" id="ARBA00022490"/>
    </source>
</evidence>
<dbReference type="AlphaFoldDB" id="A0A7X0DQM9"/>
<gene>
    <name evidence="9" type="primary">panD</name>
    <name evidence="10" type="ORF">FHS48_003903</name>
</gene>
<feature type="binding site" evidence="9">
    <location>
        <position position="56"/>
    </location>
    <ligand>
        <name>substrate</name>
    </ligand>
</feature>
<keyword evidence="4 9" id="KW-0068">Autocatalytic cleavage</keyword>
<comment type="caution">
    <text evidence="10">The sequence shown here is derived from an EMBL/GenBank/DDBJ whole genome shotgun (WGS) entry which is preliminary data.</text>
</comment>
<feature type="active site" description="Schiff-base intermediate with substrate; via pyruvic acid" evidence="9">
    <location>
        <position position="24"/>
    </location>
</feature>
<comment type="pathway">
    <text evidence="9">Cofactor biosynthesis; (R)-pantothenate biosynthesis; beta-alanine from L-aspartate: step 1/1.</text>
</comment>
<dbReference type="CDD" id="cd06919">
    <property type="entry name" value="Asp_decarbox"/>
    <property type="match status" value="1"/>
</dbReference>
<evidence type="ECO:0000256" key="3">
    <source>
        <dbReference type="ARBA" id="ARBA00022793"/>
    </source>
</evidence>
<evidence type="ECO:0000256" key="4">
    <source>
        <dbReference type="ARBA" id="ARBA00022813"/>
    </source>
</evidence>
<dbReference type="RefSeq" id="WP_184266506.1">
    <property type="nucleotide sequence ID" value="NZ_JACIIX010000026.1"/>
</dbReference>
<comment type="subcellular location">
    <subcellularLocation>
        <location evidence="9">Cytoplasm</location>
    </subcellularLocation>
</comment>
<dbReference type="GO" id="GO:0015940">
    <property type="term" value="P:pantothenate biosynthetic process"/>
    <property type="evidence" value="ECO:0007669"/>
    <property type="project" value="UniProtKB-UniRule"/>
</dbReference>
<evidence type="ECO:0000256" key="2">
    <source>
        <dbReference type="ARBA" id="ARBA00022655"/>
    </source>
</evidence>
<dbReference type="GO" id="GO:0004068">
    <property type="term" value="F:aspartate 1-decarboxylase activity"/>
    <property type="evidence" value="ECO:0007669"/>
    <property type="project" value="UniProtKB-UniRule"/>
</dbReference>
<comment type="PTM">
    <text evidence="9">Is synthesized initially as an inactive proenzyme, which is activated by self-cleavage at a specific serine bond to produce a beta-subunit with a hydroxyl group at its C-terminus and an alpha-subunit with a pyruvoyl group at its N-terminus.</text>
</comment>
<evidence type="ECO:0000256" key="7">
    <source>
        <dbReference type="ARBA" id="ARBA00023270"/>
    </source>
</evidence>
<dbReference type="GO" id="GO:0005829">
    <property type="term" value="C:cytosol"/>
    <property type="evidence" value="ECO:0007669"/>
    <property type="project" value="TreeGrafter"/>
</dbReference>
<dbReference type="Pfam" id="PF02261">
    <property type="entry name" value="Asp_decarbox"/>
    <property type="match status" value="1"/>
</dbReference>
<keyword evidence="2 9" id="KW-0566">Pantothenate biosynthesis</keyword>
<dbReference type="PANTHER" id="PTHR21012:SF0">
    <property type="entry name" value="ASPARTATE 1-DECARBOXYLASE"/>
    <property type="match status" value="1"/>
</dbReference>
<comment type="similarity">
    <text evidence="9">Belongs to the PanD family.</text>
</comment>
<comment type="catalytic activity">
    <reaction evidence="9">
        <text>L-aspartate + H(+) = beta-alanine + CO2</text>
        <dbReference type="Rhea" id="RHEA:19497"/>
        <dbReference type="ChEBI" id="CHEBI:15378"/>
        <dbReference type="ChEBI" id="CHEBI:16526"/>
        <dbReference type="ChEBI" id="CHEBI:29991"/>
        <dbReference type="ChEBI" id="CHEBI:57966"/>
        <dbReference type="EC" id="4.1.1.11"/>
    </reaction>
</comment>
<evidence type="ECO:0000256" key="5">
    <source>
        <dbReference type="ARBA" id="ARBA00023145"/>
    </source>
</evidence>
<evidence type="ECO:0000256" key="9">
    <source>
        <dbReference type="HAMAP-Rule" id="MF_00446"/>
    </source>
</evidence>
<dbReference type="EC" id="4.1.1.11" evidence="9"/>
<dbReference type="HAMAP" id="MF_00446">
    <property type="entry name" value="PanD"/>
    <property type="match status" value="1"/>
</dbReference>
<dbReference type="Gene3D" id="2.40.40.20">
    <property type="match status" value="1"/>
</dbReference>
<feature type="chain" id="PRO_5031662235" description="Aspartate 1-decarboxylase beta chain" evidence="9">
    <location>
        <begin position="1"/>
        <end position="23"/>
    </location>
</feature>
<reference evidence="10 11" key="1">
    <citation type="submission" date="2020-08" db="EMBL/GenBank/DDBJ databases">
        <title>Genomic Encyclopedia of Type Strains, Phase IV (KMG-IV): sequencing the most valuable type-strain genomes for metagenomic binning, comparative biology and taxonomic classification.</title>
        <authorList>
            <person name="Goeker M."/>
        </authorList>
    </citation>
    <scope>NUCLEOTIDE SEQUENCE [LARGE SCALE GENOMIC DNA]</scope>
    <source>
        <strain evidence="10 11">DSM 11590</strain>
    </source>
</reference>
<keyword evidence="8 9" id="KW-0670">Pyruvate</keyword>
<keyword evidence="6 9" id="KW-0456">Lyase</keyword>
<keyword evidence="3 9" id="KW-0210">Decarboxylase</keyword>
<dbReference type="InterPro" id="IPR003190">
    <property type="entry name" value="Asp_decarbox"/>
</dbReference>
<comment type="cofactor">
    <cofactor evidence="9">
        <name>pyruvate</name>
        <dbReference type="ChEBI" id="CHEBI:15361"/>
    </cofactor>
    <text evidence="9">Binds 1 pyruvoyl group covalently per subunit.</text>
</comment>
<keyword evidence="7 9" id="KW-0704">Schiff base</keyword>
<accession>A0A7X0DQM9</accession>
<dbReference type="UniPathway" id="UPA00028">
    <property type="reaction ID" value="UER00002"/>
</dbReference>
<feature type="modified residue" description="Pyruvic acid (Ser)" evidence="9">
    <location>
        <position position="24"/>
    </location>
</feature>
<comment type="function">
    <text evidence="9">Catalyzes the pyruvoyl-dependent decarboxylation of aspartate to produce beta-alanine.</text>
</comment>
<evidence type="ECO:0000313" key="10">
    <source>
        <dbReference type="EMBL" id="MBB6212447.1"/>
    </source>
</evidence>
<keyword evidence="11" id="KW-1185">Reference proteome</keyword>
<keyword evidence="5 9" id="KW-0865">Zymogen</keyword>
<evidence type="ECO:0000313" key="11">
    <source>
        <dbReference type="Proteomes" id="UP000544872"/>
    </source>
</evidence>
<sequence>MIKVVRAKLHGLWVTNAELHYHGSITLDPEICLRAGIYPLEFVEIWNKASGARISTYVIFGEPGSRCCILNGAAARTCQAGDEVIIAASSYVQPQELYGLRPKVLTFHRDNSIAEELSYSVTETPANPFHFEIHEEAVYPGSDPAQRAHSQRREEMKRDMMAAGLTEHQALDLLSKHFSEADPVV</sequence>
<name>A0A7X0DQM9_NOVIT</name>
<keyword evidence="1 9" id="KW-0963">Cytoplasm</keyword>
<dbReference type="EMBL" id="JACIIX010000026">
    <property type="protein sequence ID" value="MBB6212447.1"/>
    <property type="molecule type" value="Genomic_DNA"/>
</dbReference>
<dbReference type="SUPFAM" id="SSF50692">
    <property type="entry name" value="ADC-like"/>
    <property type="match status" value="1"/>
</dbReference>
<feature type="chain" id="PRO_5031662236" description="Aspartate 1-decarboxylase alpha chain" evidence="9">
    <location>
        <begin position="24"/>
        <end position="185"/>
    </location>
</feature>
<organism evidence="10 11">
    <name type="scientific">Novispirillum itersonii</name>
    <name type="common">Aquaspirillum itersonii</name>
    <dbReference type="NCBI Taxonomy" id="189"/>
    <lineage>
        <taxon>Bacteria</taxon>
        <taxon>Pseudomonadati</taxon>
        <taxon>Pseudomonadota</taxon>
        <taxon>Alphaproteobacteria</taxon>
        <taxon>Rhodospirillales</taxon>
        <taxon>Novispirillaceae</taxon>
        <taxon>Novispirillum</taxon>
    </lineage>
</organism>
<dbReference type="PANTHER" id="PTHR21012">
    <property type="entry name" value="ASPARTATE 1-DECARBOXYLASE"/>
    <property type="match status" value="1"/>
</dbReference>
<evidence type="ECO:0000256" key="6">
    <source>
        <dbReference type="ARBA" id="ARBA00023239"/>
    </source>
</evidence>
<proteinExistence type="inferred from homology"/>
<dbReference type="InterPro" id="IPR009010">
    <property type="entry name" value="Asp_de-COase-like_dom_sf"/>
</dbReference>
<dbReference type="GO" id="GO:0006523">
    <property type="term" value="P:alanine biosynthetic process"/>
    <property type="evidence" value="ECO:0007669"/>
    <property type="project" value="InterPro"/>
</dbReference>
<dbReference type="Proteomes" id="UP000544872">
    <property type="component" value="Unassembled WGS sequence"/>
</dbReference>
<feature type="binding site" evidence="9">
    <location>
        <begin position="72"/>
        <end position="74"/>
    </location>
    <ligand>
        <name>substrate</name>
    </ligand>
</feature>
<evidence type="ECO:0000256" key="8">
    <source>
        <dbReference type="ARBA" id="ARBA00023317"/>
    </source>
</evidence>
<feature type="active site" description="Proton donor" evidence="9">
    <location>
        <position position="57"/>
    </location>
</feature>